<proteinExistence type="predicted"/>
<name>A0A921LHI0_9BACE</name>
<dbReference type="AlphaFoldDB" id="A0A921LHI0"/>
<protein>
    <submittedName>
        <fullName evidence="1">Conjugal transfer protein</fullName>
    </submittedName>
</protein>
<dbReference type="CDD" id="cd16428">
    <property type="entry name" value="TcpC_C"/>
    <property type="match status" value="1"/>
</dbReference>
<comment type="caution">
    <text evidence="1">The sequence shown here is derived from an EMBL/GenBank/DDBJ whole genome shotgun (WGS) entry which is preliminary data.</text>
</comment>
<evidence type="ECO:0000313" key="1">
    <source>
        <dbReference type="EMBL" id="HJG12788.1"/>
    </source>
</evidence>
<dbReference type="CDD" id="cd16386">
    <property type="entry name" value="TcpC_N"/>
    <property type="match status" value="1"/>
</dbReference>
<organism evidence="1 2">
    <name type="scientific">Bacteroides xylanisolvens</name>
    <dbReference type="NCBI Taxonomy" id="371601"/>
    <lineage>
        <taxon>Bacteria</taxon>
        <taxon>Pseudomonadati</taxon>
        <taxon>Bacteroidota</taxon>
        <taxon>Bacteroidia</taxon>
        <taxon>Bacteroidales</taxon>
        <taxon>Bacteroidaceae</taxon>
        <taxon>Bacteroides</taxon>
    </lineage>
</organism>
<dbReference type="InterPro" id="IPR024735">
    <property type="entry name" value="TcpC"/>
</dbReference>
<dbReference type="InterPro" id="IPR035628">
    <property type="entry name" value="TcpC_C"/>
</dbReference>
<dbReference type="Pfam" id="PF12642">
    <property type="entry name" value="TpcC"/>
    <property type="match status" value="1"/>
</dbReference>
<dbReference type="EMBL" id="DYVL01000152">
    <property type="protein sequence ID" value="HJG12788.1"/>
    <property type="molecule type" value="Genomic_DNA"/>
</dbReference>
<reference evidence="1" key="1">
    <citation type="journal article" date="2021" name="PeerJ">
        <title>Extensive microbial diversity within the chicken gut microbiome revealed by metagenomics and culture.</title>
        <authorList>
            <person name="Gilroy R."/>
            <person name="Ravi A."/>
            <person name="Getino M."/>
            <person name="Pursley I."/>
            <person name="Horton D.L."/>
            <person name="Alikhan N.F."/>
            <person name="Baker D."/>
            <person name="Gharbi K."/>
            <person name="Hall N."/>
            <person name="Watson M."/>
            <person name="Adriaenssens E.M."/>
            <person name="Foster-Nyarko E."/>
            <person name="Jarju S."/>
            <person name="Secka A."/>
            <person name="Antonio M."/>
            <person name="Oren A."/>
            <person name="Chaudhuri R.R."/>
            <person name="La Ragione R."/>
            <person name="Hildebrand F."/>
            <person name="Pallen M.J."/>
        </authorList>
    </citation>
    <scope>NUCLEOTIDE SEQUENCE</scope>
    <source>
        <strain evidence="1">CHK154-13316</strain>
    </source>
</reference>
<evidence type="ECO:0000313" key="2">
    <source>
        <dbReference type="Proteomes" id="UP000747074"/>
    </source>
</evidence>
<reference evidence="1" key="2">
    <citation type="submission" date="2021-09" db="EMBL/GenBank/DDBJ databases">
        <authorList>
            <person name="Gilroy R."/>
        </authorList>
    </citation>
    <scope>NUCLEOTIDE SEQUENCE</scope>
    <source>
        <strain evidence="1">CHK154-13316</strain>
    </source>
</reference>
<sequence>MKWKKKEKETKPNKVKKVRTMKVGTHKKSVIALWLVLIASVSFGVYKNFTAIDMHTVHEKKIIEERIVDTNKIENFVKDFAKAYYTWSNTKEAIDARTAAISGYLTESLQDLNVDTVRSDIPTSSAVGEVKIWNIEQTSEDEYTVLYSVDQTVTEGEQVTENTAAYTVTVHADSNGDMVIIKNPTISSLPGKSGYTPKAQEADGSVDAATTVEVTEFLETFFKLYPTATDKELAYYVSGNALEPVGGNYLFSELINPVFGMDGDNVKVSVSVAYLDQTTKATQISQFDLTLAKADGNWKII</sequence>
<dbReference type="Proteomes" id="UP000747074">
    <property type="component" value="Unassembled WGS sequence"/>
</dbReference>
<gene>
    <name evidence="1" type="ORF">K8V07_12790</name>
</gene>
<accession>A0A921LHI0</accession>
<dbReference type="Gene3D" id="3.10.450.540">
    <property type="match status" value="2"/>
</dbReference>